<dbReference type="Pfam" id="PF14587">
    <property type="entry name" value="Glyco_hydr_30_2"/>
    <property type="match status" value="1"/>
</dbReference>
<evidence type="ECO:0000259" key="2">
    <source>
        <dbReference type="Pfam" id="PF14587"/>
    </source>
</evidence>
<keyword evidence="3" id="KW-0119">Carbohydrate metabolism</keyword>
<accession>A0A512RNR8</accession>
<reference evidence="3 4" key="1">
    <citation type="submission" date="2019-07" db="EMBL/GenBank/DDBJ databases">
        <title>Whole genome shotgun sequence of Chitinophaga cymbidii NBRC 109752.</title>
        <authorList>
            <person name="Hosoyama A."/>
            <person name="Uohara A."/>
            <person name="Ohji S."/>
            <person name="Ichikawa N."/>
        </authorList>
    </citation>
    <scope>NUCLEOTIDE SEQUENCE [LARGE SCALE GENOMIC DNA]</scope>
    <source>
        <strain evidence="3 4">NBRC 109752</strain>
    </source>
</reference>
<dbReference type="GO" id="GO:0045493">
    <property type="term" value="P:xylan catabolic process"/>
    <property type="evidence" value="ECO:0007669"/>
    <property type="project" value="UniProtKB-KW"/>
</dbReference>
<dbReference type="InterPro" id="IPR039743">
    <property type="entry name" value="6GAL/EXGAL"/>
</dbReference>
<keyword evidence="1" id="KW-0732">Signal</keyword>
<evidence type="ECO:0000313" key="3">
    <source>
        <dbReference type="EMBL" id="GEP97346.1"/>
    </source>
</evidence>
<keyword evidence="3" id="KW-0378">Hydrolase</keyword>
<comment type="caution">
    <text evidence="3">The sequence shown here is derived from an EMBL/GenBank/DDBJ whole genome shotgun (WGS) entry which is preliminary data.</text>
</comment>
<dbReference type="AlphaFoldDB" id="A0A512RNR8"/>
<dbReference type="InterPro" id="IPR013780">
    <property type="entry name" value="Glyco_hydro_b"/>
</dbReference>
<feature type="signal peptide" evidence="1">
    <location>
        <begin position="1"/>
        <end position="23"/>
    </location>
</feature>
<dbReference type="PANTHER" id="PTHR42767:SF1">
    <property type="entry name" value="ENDO-BETA-1,6-GALACTANASE-LIKE DOMAIN-CONTAINING PROTEIN"/>
    <property type="match status" value="1"/>
</dbReference>
<dbReference type="PANTHER" id="PTHR42767">
    <property type="entry name" value="ENDO-BETA-1,6-GALACTANASE"/>
    <property type="match status" value="1"/>
</dbReference>
<organism evidence="3 4">
    <name type="scientific">Chitinophaga cymbidii</name>
    <dbReference type="NCBI Taxonomy" id="1096750"/>
    <lineage>
        <taxon>Bacteria</taxon>
        <taxon>Pseudomonadati</taxon>
        <taxon>Bacteroidota</taxon>
        <taxon>Chitinophagia</taxon>
        <taxon>Chitinophagales</taxon>
        <taxon>Chitinophagaceae</taxon>
        <taxon>Chitinophaga</taxon>
    </lineage>
</organism>
<keyword evidence="3" id="KW-0624">Polysaccharide degradation</keyword>
<dbReference type="EMBL" id="BKAU01000004">
    <property type="protein sequence ID" value="GEP97346.1"/>
    <property type="molecule type" value="Genomic_DNA"/>
</dbReference>
<dbReference type="RefSeq" id="WP_146864819.1">
    <property type="nucleotide sequence ID" value="NZ_BKAU01000004.1"/>
</dbReference>
<dbReference type="InterPro" id="IPR017853">
    <property type="entry name" value="GH"/>
</dbReference>
<evidence type="ECO:0000313" key="4">
    <source>
        <dbReference type="Proteomes" id="UP000321436"/>
    </source>
</evidence>
<protein>
    <submittedName>
        <fullName evidence="3">Xylanase</fullName>
    </submittedName>
</protein>
<feature type="chain" id="PRO_5021742958" evidence="1">
    <location>
        <begin position="24"/>
        <end position="503"/>
    </location>
</feature>
<dbReference type="OrthoDB" id="9806701at2"/>
<evidence type="ECO:0000256" key="1">
    <source>
        <dbReference type="SAM" id="SignalP"/>
    </source>
</evidence>
<keyword evidence="3" id="KW-0326">Glycosidase</keyword>
<sequence>MTTSIGKYVLLATSFLCSNALHAQSKKSLKIIIDDTRTFQTIHNFGASDAWACQFAGNWPDDKKNKMADWLFSLDTTANGQPKGIGLSMWRFNLGAGSSQQGDASGIKDEWRRAESFLEQNGRYNWERQAAQQWFLRAAKQRGVPYFLAFLNSPPVQFTVNHKAYADSGRCNIDSAQYPAVAAYVAAALKGLEQQTGIVFNYISPVNEPQWDWSDGGQEGCPYSNREIAGIVRSLSGALQRERVEAGILLPEAAHLKYLLADDDKPGRGNQIDAFMSPGAEEYVGDLPAVAPVIAGHSYFSTSPYDASVALRRQVAGRVAGIDGLSFWQSEYCILGDNNGEIDGNKRDTGIQAALYVARTIHTDLVIGNATAWQWWLAISPYDYKDGLIYIDKNKTDGNLQDSKILWALGNYSRFIRPGMQRINASAPETGDDLLVSAWKDAKNQKIVVVIVNTGDEEKIVDLSLSGNKMMETYTTSAHQALGKAYVSGPLRIGPERIVTVVM</sequence>
<dbReference type="Gene3D" id="3.20.20.80">
    <property type="entry name" value="Glycosidases"/>
    <property type="match status" value="1"/>
</dbReference>
<dbReference type="GO" id="GO:0004553">
    <property type="term" value="F:hydrolase activity, hydrolyzing O-glycosyl compounds"/>
    <property type="evidence" value="ECO:0007669"/>
    <property type="project" value="InterPro"/>
</dbReference>
<proteinExistence type="predicted"/>
<dbReference type="Gene3D" id="2.60.40.1180">
    <property type="entry name" value="Golgi alpha-mannosidase II"/>
    <property type="match status" value="1"/>
</dbReference>
<feature type="domain" description="Endo-beta-1,6-galactanase-like" evidence="2">
    <location>
        <begin position="30"/>
        <end position="390"/>
    </location>
</feature>
<dbReference type="SUPFAM" id="SSF51445">
    <property type="entry name" value="(Trans)glycosidases"/>
    <property type="match status" value="1"/>
</dbReference>
<keyword evidence="3" id="KW-0858">Xylan degradation</keyword>
<name>A0A512RNR8_9BACT</name>
<dbReference type="Proteomes" id="UP000321436">
    <property type="component" value="Unassembled WGS sequence"/>
</dbReference>
<keyword evidence="4" id="KW-1185">Reference proteome</keyword>
<dbReference type="InterPro" id="IPR039514">
    <property type="entry name" value="6GAL-like"/>
</dbReference>
<gene>
    <name evidence="3" type="ORF">CCY01nite_36060</name>
</gene>